<gene>
    <name evidence="2" type="ORF">LOC62_01G000173</name>
</gene>
<feature type="compositionally biased region" description="Basic and acidic residues" evidence="1">
    <location>
        <begin position="220"/>
        <end position="233"/>
    </location>
</feature>
<evidence type="ECO:0000313" key="2">
    <source>
        <dbReference type="EMBL" id="WOO76546.1"/>
    </source>
</evidence>
<feature type="region of interest" description="Disordered" evidence="1">
    <location>
        <begin position="1"/>
        <end position="25"/>
    </location>
</feature>
<dbReference type="Proteomes" id="UP000827549">
    <property type="component" value="Chromosome 1"/>
</dbReference>
<evidence type="ECO:0000256" key="1">
    <source>
        <dbReference type="SAM" id="MobiDB-lite"/>
    </source>
</evidence>
<organism evidence="2 3">
    <name type="scientific">Vanrija pseudolonga</name>
    <dbReference type="NCBI Taxonomy" id="143232"/>
    <lineage>
        <taxon>Eukaryota</taxon>
        <taxon>Fungi</taxon>
        <taxon>Dikarya</taxon>
        <taxon>Basidiomycota</taxon>
        <taxon>Agaricomycotina</taxon>
        <taxon>Tremellomycetes</taxon>
        <taxon>Trichosporonales</taxon>
        <taxon>Trichosporonaceae</taxon>
        <taxon>Vanrija</taxon>
    </lineage>
</organism>
<feature type="region of interest" description="Disordered" evidence="1">
    <location>
        <begin position="263"/>
        <end position="284"/>
    </location>
</feature>
<dbReference type="EMBL" id="CP086714">
    <property type="protein sequence ID" value="WOO76546.1"/>
    <property type="molecule type" value="Genomic_DNA"/>
</dbReference>
<protein>
    <submittedName>
        <fullName evidence="2">Uncharacterized protein</fullName>
    </submittedName>
</protein>
<feature type="region of interest" description="Disordered" evidence="1">
    <location>
        <begin position="213"/>
        <end position="249"/>
    </location>
</feature>
<name>A0AAF0Y2U5_9TREE</name>
<sequence>MEAEQPNFNDERGLSHDQVHPGPLDEHPLGTWIEDICGTIATNPSDATSIIKAALLNLQSSAQEKGHHFDAYCNYLQPFIDTIERTPFDASQTAAYVEMVVTGAHEHYSAALNALVSTSVKVDELFTLAQQIASMRREMVAKEKDALRFEKKRLRRSLEPIVDDRERYRREMEVLVPQQASLIAQQNRLIAGLRNGRPIPAFVDNEIAQRSADLQQRSSEAQRQKEDVDRRLSQVDVDGDEINRRSDQLQQREASLREFAETLDAIDRDRKTGPPDANGVPTNRLGTATAISKALETWDKSWHQ</sequence>
<evidence type="ECO:0000313" key="3">
    <source>
        <dbReference type="Proteomes" id="UP000827549"/>
    </source>
</evidence>
<feature type="compositionally biased region" description="Basic and acidic residues" evidence="1">
    <location>
        <begin position="263"/>
        <end position="273"/>
    </location>
</feature>
<feature type="compositionally biased region" description="Basic and acidic residues" evidence="1">
    <location>
        <begin position="9"/>
        <end position="25"/>
    </location>
</feature>
<dbReference type="RefSeq" id="XP_062622578.1">
    <property type="nucleotide sequence ID" value="XM_062766594.1"/>
</dbReference>
<dbReference type="GeneID" id="87803432"/>
<accession>A0AAF0Y2U5</accession>
<proteinExistence type="predicted"/>
<reference evidence="2" key="1">
    <citation type="submission" date="2023-10" db="EMBL/GenBank/DDBJ databases">
        <authorList>
            <person name="Noh H."/>
        </authorList>
    </citation>
    <scope>NUCLEOTIDE SEQUENCE</scope>
    <source>
        <strain evidence="2">DUCC4014</strain>
    </source>
</reference>
<dbReference type="AlphaFoldDB" id="A0AAF0Y2U5"/>
<keyword evidence="3" id="KW-1185">Reference proteome</keyword>